<evidence type="ECO:0000256" key="1">
    <source>
        <dbReference type="ARBA" id="ARBA00004496"/>
    </source>
</evidence>
<dbReference type="GO" id="GO:1990904">
    <property type="term" value="C:ribonucleoprotein complex"/>
    <property type="evidence" value="ECO:0007669"/>
    <property type="project" value="UniProtKB-KW"/>
</dbReference>
<dbReference type="InterPro" id="IPR036465">
    <property type="entry name" value="vWFA_dom_sf"/>
</dbReference>
<dbReference type="InterPro" id="IPR040322">
    <property type="entry name" value="TROVE2"/>
</dbReference>
<keyword evidence="8" id="KW-1185">Reference proteome</keyword>
<dbReference type="WBParaSite" id="PSAMB.scaffold3268size18997.g20926.t1">
    <property type="protein sequence ID" value="PSAMB.scaffold3268size18997.g20926.t1"/>
    <property type="gene ID" value="PSAMB.scaffold3268size18997.g20926"/>
</dbReference>
<comment type="subcellular location">
    <subcellularLocation>
        <location evidence="1">Cytoplasm</location>
    </subcellularLocation>
</comment>
<keyword evidence="5" id="KW-0694">RNA-binding</keyword>
<dbReference type="InterPro" id="IPR008858">
    <property type="entry name" value="TROVE_dom"/>
</dbReference>
<accession>A0A914W8N5</accession>
<dbReference type="GO" id="GO:0005737">
    <property type="term" value="C:cytoplasm"/>
    <property type="evidence" value="ECO:0007669"/>
    <property type="project" value="UniProtKB-SubCell"/>
</dbReference>
<evidence type="ECO:0000256" key="5">
    <source>
        <dbReference type="ARBA" id="ARBA00022884"/>
    </source>
</evidence>
<evidence type="ECO:0000313" key="9">
    <source>
        <dbReference type="WBParaSite" id="PSAMB.scaffold3268size18997.g20926.t1"/>
    </source>
</evidence>
<evidence type="ECO:0000256" key="3">
    <source>
        <dbReference type="ARBA" id="ARBA00022490"/>
    </source>
</evidence>
<protein>
    <submittedName>
        <fullName evidence="9">TROVE domain-containing protein</fullName>
    </submittedName>
</protein>
<dbReference type="Gene3D" id="3.40.50.410">
    <property type="entry name" value="von Willebrand factor, type A domain"/>
    <property type="match status" value="2"/>
</dbReference>
<reference evidence="9" key="1">
    <citation type="submission" date="2022-11" db="UniProtKB">
        <authorList>
            <consortium name="WormBaseParasite"/>
        </authorList>
    </citation>
    <scope>IDENTIFICATION</scope>
</reference>
<name>A0A914W8N5_9BILA</name>
<comment type="similarity">
    <text evidence="2">Belongs to the Ro 60 kDa family.</text>
</comment>
<keyword evidence="4" id="KW-0479">Metal-binding</keyword>
<dbReference type="GO" id="GO:0046872">
    <property type="term" value="F:metal ion binding"/>
    <property type="evidence" value="ECO:0007669"/>
    <property type="project" value="UniProtKB-KW"/>
</dbReference>
<dbReference type="AlphaFoldDB" id="A0A914W8N5"/>
<dbReference type="PANTHER" id="PTHR14202">
    <property type="entry name" value="60 KDA RIBONUCLEOPROTEIN SSA/RO"/>
    <property type="match status" value="1"/>
</dbReference>
<proteinExistence type="inferred from homology"/>
<organism evidence="8 9">
    <name type="scientific">Plectus sambesii</name>
    <dbReference type="NCBI Taxonomy" id="2011161"/>
    <lineage>
        <taxon>Eukaryota</taxon>
        <taxon>Metazoa</taxon>
        <taxon>Ecdysozoa</taxon>
        <taxon>Nematoda</taxon>
        <taxon>Chromadorea</taxon>
        <taxon>Plectida</taxon>
        <taxon>Plectina</taxon>
        <taxon>Plectoidea</taxon>
        <taxon>Plectidae</taxon>
        <taxon>Plectus</taxon>
    </lineage>
</organism>
<sequence>MTTMDVEDQLQRMNLTYLDQLGVAMQSQPSQREKIREDQIENSEGGYVWAVNNLNRTRRFLILGTTGGSFYASEKTLTMENAKALIDIIEKGNGALILREIVQISLDGRAPNQSSTLFALALCARALQLAAFEAVNCVCRIPTHLFTFVEYCELIAKATGVKENSSGWGRGMRATIGNWYKSKDPSLLAMHITKYPQRGGWSHRDLLRLAHPRVDPERDFDRSELLRYAVKGEISLKRRREGEDSEGMAEEEPPSKALLLVNAVLDVKKLALETDEQKAVELIAQFGLVREHLPPDFLNSVPVWRALLQKMPMTAMIRNLAKMTVIGLLADGAGELTDPQQLKAARIHPMSVLMASTTYSAGHGDKGKLQWTPVVAVTKALDEAFYLSFKNVEPTNKRYCIAVDVSGSMGCHIRGSSLSC</sequence>
<evidence type="ECO:0000256" key="2">
    <source>
        <dbReference type="ARBA" id="ARBA00007814"/>
    </source>
</evidence>
<keyword evidence="6" id="KW-0687">Ribonucleoprotein</keyword>
<dbReference type="InterPro" id="IPR037214">
    <property type="entry name" value="TROVE_dom_sf"/>
</dbReference>
<dbReference type="PROSITE" id="PS50988">
    <property type="entry name" value="TROVE"/>
    <property type="match status" value="1"/>
</dbReference>
<dbReference type="GO" id="GO:0003723">
    <property type="term" value="F:RNA binding"/>
    <property type="evidence" value="ECO:0007669"/>
    <property type="project" value="UniProtKB-KW"/>
</dbReference>
<evidence type="ECO:0000256" key="6">
    <source>
        <dbReference type="ARBA" id="ARBA00023274"/>
    </source>
</evidence>
<evidence type="ECO:0000259" key="7">
    <source>
        <dbReference type="PROSITE" id="PS50988"/>
    </source>
</evidence>
<dbReference type="PANTHER" id="PTHR14202:SF0">
    <property type="entry name" value="RNA-BINDING PROTEIN RO60"/>
    <property type="match status" value="1"/>
</dbReference>
<evidence type="ECO:0000256" key="4">
    <source>
        <dbReference type="ARBA" id="ARBA00022723"/>
    </source>
</evidence>
<dbReference type="SUPFAM" id="SSF140864">
    <property type="entry name" value="TROVE domain-like"/>
    <property type="match status" value="1"/>
</dbReference>
<dbReference type="Pfam" id="PF05731">
    <property type="entry name" value="TROVE"/>
    <property type="match status" value="1"/>
</dbReference>
<keyword evidence="3" id="KW-0963">Cytoplasm</keyword>
<dbReference type="Proteomes" id="UP000887566">
    <property type="component" value="Unplaced"/>
</dbReference>
<evidence type="ECO:0000313" key="8">
    <source>
        <dbReference type="Proteomes" id="UP000887566"/>
    </source>
</evidence>
<feature type="domain" description="TROVE" evidence="7">
    <location>
        <begin position="40"/>
        <end position="397"/>
    </location>
</feature>